<feature type="region of interest" description="Disordered" evidence="1">
    <location>
        <begin position="488"/>
        <end position="521"/>
    </location>
</feature>
<dbReference type="EMBL" id="ML977314">
    <property type="protein sequence ID" value="KAF2119907.1"/>
    <property type="molecule type" value="Genomic_DNA"/>
</dbReference>
<dbReference type="OrthoDB" id="3792834at2759"/>
<evidence type="ECO:0000313" key="3">
    <source>
        <dbReference type="Proteomes" id="UP000799770"/>
    </source>
</evidence>
<sequence>MPSQVPPRRKVKAPSFLLPPKNRTVDRPRTIALTASERDRLEPSARPYAKPTSSSAAKAIIFTSEVDQEKAAADLKVKIRKDAASERERKVKAAEKAASEREAARAKDERRKTLFSGFQTGYRGTARPSLQASRPQPNPPTTPSKPAEVLQPPKTMPPKQKATQRKVKDKTYESKKPVSKPTTVRRGNRLREPAQAALSVPDASFVESSSPPAPAIQDDLEAQLEHAFTASDELMPSSTPTLAAEASIAPALATPLEKYLANISEDVRDVSDYLRTQAASGKMPTSLPDLTADDDTADEGERDVPWSAKQLIKLYILSFHAKDYHTCDLVIDTWIRAFQKVQDEGRILWQPNKSHKKDKDDKDDEKMANVGANPSLEEHVTAFDPGLLHDLYTYTAPRSGARVLWADNIALCGKNIEVAMDKYKDKWHPDLVFDVMQTALRLVRARLTLKIEEKTPKEWCDRYHEHGKRGLDCYRDIVQEQQLGAYELKKSRKRTRDEDEVPSPSKKAKVGGGDDSSEEDD</sequence>
<gene>
    <name evidence="2" type="ORF">BDV96DRAFT_566285</name>
</gene>
<organism evidence="2 3">
    <name type="scientific">Lophiotrema nucula</name>
    <dbReference type="NCBI Taxonomy" id="690887"/>
    <lineage>
        <taxon>Eukaryota</taxon>
        <taxon>Fungi</taxon>
        <taxon>Dikarya</taxon>
        <taxon>Ascomycota</taxon>
        <taxon>Pezizomycotina</taxon>
        <taxon>Dothideomycetes</taxon>
        <taxon>Pleosporomycetidae</taxon>
        <taxon>Pleosporales</taxon>
        <taxon>Lophiotremataceae</taxon>
        <taxon>Lophiotrema</taxon>
    </lineage>
</organism>
<dbReference type="Proteomes" id="UP000799770">
    <property type="component" value="Unassembled WGS sequence"/>
</dbReference>
<evidence type="ECO:0000313" key="2">
    <source>
        <dbReference type="EMBL" id="KAF2119907.1"/>
    </source>
</evidence>
<keyword evidence="3" id="KW-1185">Reference proteome</keyword>
<feature type="region of interest" description="Disordered" evidence="1">
    <location>
        <begin position="82"/>
        <end position="215"/>
    </location>
</feature>
<protein>
    <submittedName>
        <fullName evidence="2">Uncharacterized protein</fullName>
    </submittedName>
</protein>
<feature type="compositionally biased region" description="Basic and acidic residues" evidence="1">
    <location>
        <begin position="82"/>
        <end position="112"/>
    </location>
</feature>
<dbReference type="AlphaFoldDB" id="A0A6A5ZM43"/>
<evidence type="ECO:0000256" key="1">
    <source>
        <dbReference type="SAM" id="MobiDB-lite"/>
    </source>
</evidence>
<feature type="compositionally biased region" description="Acidic residues" evidence="1">
    <location>
        <begin position="291"/>
        <end position="301"/>
    </location>
</feature>
<name>A0A6A5ZM43_9PLEO</name>
<reference evidence="2" key="1">
    <citation type="journal article" date="2020" name="Stud. Mycol.">
        <title>101 Dothideomycetes genomes: a test case for predicting lifestyles and emergence of pathogens.</title>
        <authorList>
            <person name="Haridas S."/>
            <person name="Albert R."/>
            <person name="Binder M."/>
            <person name="Bloem J."/>
            <person name="Labutti K."/>
            <person name="Salamov A."/>
            <person name="Andreopoulos B."/>
            <person name="Baker S."/>
            <person name="Barry K."/>
            <person name="Bills G."/>
            <person name="Bluhm B."/>
            <person name="Cannon C."/>
            <person name="Castanera R."/>
            <person name="Culley D."/>
            <person name="Daum C."/>
            <person name="Ezra D."/>
            <person name="Gonzalez J."/>
            <person name="Henrissat B."/>
            <person name="Kuo A."/>
            <person name="Liang C."/>
            <person name="Lipzen A."/>
            <person name="Lutzoni F."/>
            <person name="Magnuson J."/>
            <person name="Mondo S."/>
            <person name="Nolan M."/>
            <person name="Ohm R."/>
            <person name="Pangilinan J."/>
            <person name="Park H.-J."/>
            <person name="Ramirez L."/>
            <person name="Alfaro M."/>
            <person name="Sun H."/>
            <person name="Tritt A."/>
            <person name="Yoshinaga Y."/>
            <person name="Zwiers L.-H."/>
            <person name="Turgeon B."/>
            <person name="Goodwin S."/>
            <person name="Spatafora J."/>
            <person name="Crous P."/>
            <person name="Grigoriev I."/>
        </authorList>
    </citation>
    <scope>NUCLEOTIDE SEQUENCE</scope>
    <source>
        <strain evidence="2">CBS 627.86</strain>
    </source>
</reference>
<proteinExistence type="predicted"/>
<accession>A0A6A5ZM43</accession>
<feature type="region of interest" description="Disordered" evidence="1">
    <location>
        <begin position="1"/>
        <end position="25"/>
    </location>
</feature>
<feature type="region of interest" description="Disordered" evidence="1">
    <location>
        <begin position="280"/>
        <end position="302"/>
    </location>
</feature>